<dbReference type="GO" id="GO:0009231">
    <property type="term" value="P:riboflavin biosynthetic process"/>
    <property type="evidence" value="ECO:0007669"/>
    <property type="project" value="InterPro"/>
</dbReference>
<dbReference type="InterPro" id="IPR002734">
    <property type="entry name" value="RibDG_C"/>
</dbReference>
<dbReference type="Proteomes" id="UP000033945">
    <property type="component" value="Unassembled WGS sequence"/>
</dbReference>
<dbReference type="PANTHER" id="PTHR38011">
    <property type="entry name" value="DIHYDROFOLATE REDUCTASE FAMILY PROTEIN (AFU_ORTHOLOGUE AFUA_8G06820)"/>
    <property type="match status" value="1"/>
</dbReference>
<gene>
    <name evidence="2" type="ORF">UW55_C0029G0008</name>
</gene>
<reference evidence="2 3" key="1">
    <citation type="journal article" date="2015" name="Nature">
        <title>rRNA introns, odd ribosomes, and small enigmatic genomes across a large radiation of phyla.</title>
        <authorList>
            <person name="Brown C.T."/>
            <person name="Hug L.A."/>
            <person name="Thomas B.C."/>
            <person name="Sharon I."/>
            <person name="Castelle C.J."/>
            <person name="Singh A."/>
            <person name="Wilkins M.J."/>
            <person name="Williams K.H."/>
            <person name="Banfield J.F."/>
        </authorList>
    </citation>
    <scope>NUCLEOTIDE SEQUENCE [LARGE SCALE GENOMIC DNA]</scope>
</reference>
<dbReference type="SUPFAM" id="SSF53597">
    <property type="entry name" value="Dihydrofolate reductase-like"/>
    <property type="match status" value="1"/>
</dbReference>
<dbReference type="Pfam" id="PF01872">
    <property type="entry name" value="RibD_C"/>
    <property type="match status" value="1"/>
</dbReference>
<protein>
    <submittedName>
        <fullName evidence="2">Bifunctional deaminase-reductase domain protein</fullName>
    </submittedName>
</protein>
<proteinExistence type="predicted"/>
<dbReference type="EMBL" id="LCIT01000029">
    <property type="protein sequence ID" value="KKT61546.1"/>
    <property type="molecule type" value="Genomic_DNA"/>
</dbReference>
<dbReference type="GO" id="GO:0008703">
    <property type="term" value="F:5-amino-6-(5-phosphoribosylamino)uracil reductase activity"/>
    <property type="evidence" value="ECO:0007669"/>
    <property type="project" value="InterPro"/>
</dbReference>
<evidence type="ECO:0000313" key="3">
    <source>
        <dbReference type="Proteomes" id="UP000033945"/>
    </source>
</evidence>
<dbReference type="InterPro" id="IPR024072">
    <property type="entry name" value="DHFR-like_dom_sf"/>
</dbReference>
<evidence type="ECO:0000259" key="1">
    <source>
        <dbReference type="Pfam" id="PF01872"/>
    </source>
</evidence>
<dbReference type="AlphaFoldDB" id="A0A0G1IQ92"/>
<evidence type="ECO:0000313" key="2">
    <source>
        <dbReference type="EMBL" id="KKT61546.1"/>
    </source>
</evidence>
<organism evidence="2 3">
    <name type="scientific">Candidatus Giovannonibacteria bacterium GW2011_GWA2_44_26</name>
    <dbReference type="NCBI Taxonomy" id="1618648"/>
    <lineage>
        <taxon>Bacteria</taxon>
        <taxon>Candidatus Giovannoniibacteriota</taxon>
    </lineage>
</organism>
<comment type="caution">
    <text evidence="2">The sequence shown here is derived from an EMBL/GenBank/DDBJ whole genome shotgun (WGS) entry which is preliminary data.</text>
</comment>
<feature type="domain" description="Bacterial bifunctional deaminase-reductase C-terminal" evidence="1">
    <location>
        <begin position="59"/>
        <end position="154"/>
    </location>
</feature>
<dbReference type="Gene3D" id="3.40.430.10">
    <property type="entry name" value="Dihydrofolate Reductase, subunit A"/>
    <property type="match status" value="1"/>
</dbReference>
<dbReference type="InterPro" id="IPR050765">
    <property type="entry name" value="Riboflavin_Biosynth_HTPR"/>
</dbReference>
<dbReference type="PANTHER" id="PTHR38011:SF11">
    <property type="entry name" value="2,5-DIAMINO-6-RIBOSYLAMINO-4(3H)-PYRIMIDINONE 5'-PHOSPHATE REDUCTASE"/>
    <property type="match status" value="1"/>
</dbReference>
<accession>A0A0G1IQ92</accession>
<name>A0A0G1IQ92_9BACT</name>
<sequence>MATTANGYIAKENDETPWSDVIWSGYYDFVKKRGNIILGKRTYELMKEVNEFEKLGFPITVVVSSTAENKSDENTIFVSSPKEALAVMKEKRVSEIVVGGGSTLNAGFFKEGLLDEIYLDVDPWLFGKGIKLFADNDADAKLKLIEVSKLSENTIRLHYEVEKRI</sequence>